<name>A0A2V1H1T1_9GAMM</name>
<protein>
    <recommendedName>
        <fullName evidence="3">Metallo-beta-lactamase domain-containing protein</fullName>
    </recommendedName>
</protein>
<dbReference type="Proteomes" id="UP000244906">
    <property type="component" value="Unassembled WGS sequence"/>
</dbReference>
<dbReference type="EMBL" id="QDDL01000002">
    <property type="protein sequence ID" value="PVZ70392.1"/>
    <property type="molecule type" value="Genomic_DNA"/>
</dbReference>
<dbReference type="AlphaFoldDB" id="A0A2V1H1T1"/>
<gene>
    <name evidence="1" type="ORF">DC094_07305</name>
</gene>
<evidence type="ECO:0008006" key="3">
    <source>
        <dbReference type="Google" id="ProtNLM"/>
    </source>
</evidence>
<dbReference type="InterPro" id="IPR050114">
    <property type="entry name" value="UPF0173_UPF0282_UlaG_hydrolase"/>
</dbReference>
<organism evidence="1 2">
    <name type="scientific">Pelagibaculum spongiae</name>
    <dbReference type="NCBI Taxonomy" id="2080658"/>
    <lineage>
        <taxon>Bacteria</taxon>
        <taxon>Pseudomonadati</taxon>
        <taxon>Pseudomonadota</taxon>
        <taxon>Gammaproteobacteria</taxon>
        <taxon>Oceanospirillales</taxon>
        <taxon>Pelagibaculum</taxon>
    </lineage>
</organism>
<proteinExistence type="predicted"/>
<comment type="caution">
    <text evidence="1">The sequence shown here is derived from an EMBL/GenBank/DDBJ whole genome shotgun (WGS) entry which is preliminary data.</text>
</comment>
<dbReference type="PANTHER" id="PTHR43546:SF3">
    <property type="entry name" value="UPF0173 METAL-DEPENDENT HYDROLASE MJ1163"/>
    <property type="match status" value="1"/>
</dbReference>
<dbReference type="SUPFAM" id="SSF56281">
    <property type="entry name" value="Metallo-hydrolase/oxidoreductase"/>
    <property type="match status" value="1"/>
</dbReference>
<dbReference type="RefSeq" id="WP_116686464.1">
    <property type="nucleotide sequence ID" value="NZ_CAWNYD010000002.1"/>
</dbReference>
<dbReference type="InterPro" id="IPR036866">
    <property type="entry name" value="RibonucZ/Hydroxyglut_hydro"/>
</dbReference>
<accession>A0A2V1H1T1</accession>
<dbReference type="OrthoDB" id="9789133at2"/>
<evidence type="ECO:0000313" key="1">
    <source>
        <dbReference type="EMBL" id="PVZ70392.1"/>
    </source>
</evidence>
<dbReference type="PROSITE" id="PS51257">
    <property type="entry name" value="PROKAR_LIPOPROTEIN"/>
    <property type="match status" value="1"/>
</dbReference>
<dbReference type="Gene3D" id="3.60.15.10">
    <property type="entry name" value="Ribonuclease Z/Hydroxyacylglutathione hydrolase-like"/>
    <property type="match status" value="1"/>
</dbReference>
<sequence>MLRSLVKETFNSSAQLPRPILSGILLTAILITGCASQVSHLPILKNSPKHAKVLARANVNAPTEQASSKLQVQYLGVSGFKLSYNGSSILTAPSFSNPAFWGFPPAPFMAFQPDTQRIDRLMQQVDAQQASMILVGHAHYDHLMDVPYIANQFADKAMIIGSKTTKHSIASQVSSQRIIPVNKIAAKDDQPGQWIYSQDKKVRVMAIESEHAPHILGIKFLQGSYQKDLPQLPKTIGGWVEGKTYAYLIDFLENNGEIAYRVHFQDAASTPPLGFVPNLPQSQQKRVDAAIHCVAAYDQVDDYPNLLVQKMQPKISILAHWEDFFGNQPDGEQQGVRLTSIEGFIGELESVQAKDAKWIMPKPMVTFEVE</sequence>
<dbReference type="PANTHER" id="PTHR43546">
    <property type="entry name" value="UPF0173 METAL-DEPENDENT HYDROLASE MJ1163-RELATED"/>
    <property type="match status" value="1"/>
</dbReference>
<evidence type="ECO:0000313" key="2">
    <source>
        <dbReference type="Proteomes" id="UP000244906"/>
    </source>
</evidence>
<keyword evidence="2" id="KW-1185">Reference proteome</keyword>
<reference evidence="1 2" key="1">
    <citation type="submission" date="2018-04" db="EMBL/GenBank/DDBJ databases">
        <title>Thalassorhabdus spongiae gen. nov., sp. nov., isolated from a marine sponge in South-West Iceland.</title>
        <authorList>
            <person name="Knobloch S."/>
            <person name="Daussin A."/>
            <person name="Johannsson R."/>
            <person name="Marteinsson V.T."/>
        </authorList>
    </citation>
    <scope>NUCLEOTIDE SEQUENCE [LARGE SCALE GENOMIC DNA]</scope>
    <source>
        <strain evidence="1 2">Hp12</strain>
    </source>
</reference>